<evidence type="ECO:0000313" key="7">
    <source>
        <dbReference type="Proteomes" id="UP001515480"/>
    </source>
</evidence>
<feature type="binding site" evidence="5">
    <location>
        <position position="164"/>
    </location>
    <ligand>
        <name>chlorophyll a</name>
        <dbReference type="ChEBI" id="CHEBI:58416"/>
        <label>1</label>
    </ligand>
</feature>
<feature type="binding site" description="axial binding residue" evidence="5">
    <location>
        <position position="123"/>
    </location>
    <ligand>
        <name>chlorophyll b</name>
        <dbReference type="ChEBI" id="CHEBI:61721"/>
        <label>1</label>
    </ligand>
    <ligandPart>
        <name>Mg</name>
        <dbReference type="ChEBI" id="CHEBI:25107"/>
    </ligandPart>
</feature>
<feature type="binding site" evidence="5">
    <location>
        <position position="162"/>
    </location>
    <ligand>
        <name>chlorophyll a</name>
        <dbReference type="ChEBI" id="CHEBI:58416"/>
        <label>1</label>
    </ligand>
</feature>
<dbReference type="EMBL" id="JBGBPQ010000024">
    <property type="protein sequence ID" value="KAL1499893.1"/>
    <property type="molecule type" value="Genomic_DNA"/>
</dbReference>
<dbReference type="PANTHER" id="PTHR21649">
    <property type="entry name" value="CHLOROPHYLL A/B BINDING PROTEIN"/>
    <property type="match status" value="1"/>
</dbReference>
<protein>
    <submittedName>
        <fullName evidence="6">Uncharacterized protein</fullName>
    </submittedName>
</protein>
<dbReference type="GO" id="GO:0016020">
    <property type="term" value="C:membrane"/>
    <property type="evidence" value="ECO:0007669"/>
    <property type="project" value="InterPro"/>
</dbReference>
<dbReference type="Proteomes" id="UP001515480">
    <property type="component" value="Unassembled WGS sequence"/>
</dbReference>
<feature type="binding site" evidence="5">
    <location>
        <position position="53"/>
    </location>
    <ligand>
        <name>chlorophyll a</name>
        <dbReference type="ChEBI" id="CHEBI:58416"/>
        <label>1</label>
    </ligand>
</feature>
<dbReference type="SUPFAM" id="SSF103511">
    <property type="entry name" value="Chlorophyll a-b binding protein"/>
    <property type="match status" value="1"/>
</dbReference>
<evidence type="ECO:0000313" key="6">
    <source>
        <dbReference type="EMBL" id="KAL1499893.1"/>
    </source>
</evidence>
<dbReference type="GO" id="GO:0009507">
    <property type="term" value="C:chloroplast"/>
    <property type="evidence" value="ECO:0007669"/>
    <property type="project" value="UniProtKB-SubCell"/>
</dbReference>
<feature type="binding site" evidence="5">
    <location>
        <position position="159"/>
    </location>
    <ligand>
        <name>chlorophyll a</name>
        <dbReference type="ChEBI" id="CHEBI:58416"/>
        <label>1</label>
    </ligand>
</feature>
<keyword evidence="5" id="KW-0148">Chlorophyll</keyword>
<dbReference type="GO" id="GO:0009765">
    <property type="term" value="P:photosynthesis, light harvesting"/>
    <property type="evidence" value="ECO:0007669"/>
    <property type="project" value="InterPro"/>
</dbReference>
<feature type="binding site" evidence="5">
    <location>
        <position position="158"/>
    </location>
    <ligand>
        <name>chlorophyll a</name>
        <dbReference type="ChEBI" id="CHEBI:58416"/>
        <label>1</label>
    </ligand>
</feature>
<evidence type="ECO:0000256" key="2">
    <source>
        <dbReference type="ARBA" id="ARBA00022528"/>
    </source>
</evidence>
<proteinExistence type="predicted"/>
<comment type="caution">
    <text evidence="6">The sequence shown here is derived from an EMBL/GenBank/DDBJ whole genome shotgun (WGS) entry which is preliminary data.</text>
</comment>
<reference evidence="6 7" key="1">
    <citation type="journal article" date="2024" name="Science">
        <title>Giant polyketide synthase enzymes in the biosynthesis of giant marine polyether toxins.</title>
        <authorList>
            <person name="Fallon T.R."/>
            <person name="Shende V.V."/>
            <person name="Wierzbicki I.H."/>
            <person name="Pendleton A.L."/>
            <person name="Watervoot N.F."/>
            <person name="Auber R.P."/>
            <person name="Gonzalez D.J."/>
            <person name="Wisecaver J.H."/>
            <person name="Moore B.S."/>
        </authorList>
    </citation>
    <scope>NUCLEOTIDE SEQUENCE [LARGE SCALE GENOMIC DNA]</scope>
    <source>
        <strain evidence="6 7">12B1</strain>
    </source>
</reference>
<comment type="subcellular location">
    <subcellularLocation>
        <location evidence="1">Plastid</location>
        <location evidence="1">Chloroplast</location>
    </subcellularLocation>
</comment>
<sequence length="196" mass="20967">MAAIALFSGSAAFAPAAGLRTAAPSVHHSTVVAKLDMAGSGAPLGFFDPLGFSKGASPETMKKYRECELKHGRVAMLACAGMITADKFHPLFGGTNSANPLEALTQVPKLGWLQILTFIMFMEVIGVLNSRRPDYEPGNFLGTSQWETDETWESYQTKELNNGRLAMFGSIGMLVGSYITGKGPLEVMDVQGGIIF</sequence>
<keyword evidence="2" id="KW-0150">Chloroplast</keyword>
<feature type="binding site" description="axial binding residue" evidence="5">
    <location>
        <position position="128"/>
    </location>
    <ligand>
        <name>chlorophyll b</name>
        <dbReference type="ChEBI" id="CHEBI:61721"/>
        <label>1</label>
    </ligand>
    <ligandPart>
        <name>Mg</name>
        <dbReference type="ChEBI" id="CHEBI:25107"/>
    </ligandPart>
</feature>
<feature type="binding site" description="axial binding residue" evidence="5">
    <location>
        <position position="73"/>
    </location>
    <ligand>
        <name>chlorophyll b</name>
        <dbReference type="ChEBI" id="CHEBI:61721"/>
        <label>1</label>
    </ligand>
    <ligandPart>
        <name>Mg</name>
        <dbReference type="ChEBI" id="CHEBI:25107"/>
    </ligandPart>
</feature>
<name>A0AB34IJ68_PRYPA</name>
<evidence type="ECO:0000256" key="1">
    <source>
        <dbReference type="ARBA" id="ARBA00004229"/>
    </source>
</evidence>
<keyword evidence="5" id="KW-0157">Chromophore</keyword>
<accession>A0AB34IJ68</accession>
<keyword evidence="4" id="KW-0934">Plastid</keyword>
<dbReference type="GO" id="GO:0016168">
    <property type="term" value="F:chlorophyll binding"/>
    <property type="evidence" value="ECO:0007669"/>
    <property type="project" value="UniProtKB-KW"/>
</dbReference>
<evidence type="ECO:0000256" key="3">
    <source>
        <dbReference type="ARBA" id="ARBA00022531"/>
    </source>
</evidence>
<organism evidence="6 7">
    <name type="scientific">Prymnesium parvum</name>
    <name type="common">Toxic golden alga</name>
    <dbReference type="NCBI Taxonomy" id="97485"/>
    <lineage>
        <taxon>Eukaryota</taxon>
        <taxon>Haptista</taxon>
        <taxon>Haptophyta</taxon>
        <taxon>Prymnesiophyceae</taxon>
        <taxon>Prymnesiales</taxon>
        <taxon>Prymnesiaceae</taxon>
        <taxon>Prymnesium</taxon>
    </lineage>
</organism>
<dbReference type="InterPro" id="IPR001344">
    <property type="entry name" value="Chloro_AB-bd_pln"/>
</dbReference>
<dbReference type="AlphaFoldDB" id="A0AB34IJ68"/>
<feature type="binding site" evidence="5">
    <location>
        <position position="71"/>
    </location>
    <ligand>
        <name>chlorophyll a</name>
        <dbReference type="ChEBI" id="CHEBI:58416"/>
        <label>1</label>
    </ligand>
</feature>
<gene>
    <name evidence="6" type="ORF">AB1Y20_012576</name>
</gene>
<evidence type="ECO:0000256" key="5">
    <source>
        <dbReference type="PIRSR" id="PIRSR601344-1"/>
    </source>
</evidence>
<evidence type="ECO:0000256" key="4">
    <source>
        <dbReference type="ARBA" id="ARBA00022640"/>
    </source>
</evidence>
<feature type="binding site" evidence="5">
    <location>
        <position position="68"/>
    </location>
    <ligand>
        <name>chlorophyll a</name>
        <dbReference type="ChEBI" id="CHEBI:58416"/>
        <label>1</label>
    </ligand>
</feature>
<dbReference type="InterPro" id="IPR022796">
    <property type="entry name" value="Chloroa_b-bind"/>
</dbReference>
<keyword evidence="7" id="KW-1185">Reference proteome</keyword>
<dbReference type="Gene3D" id="1.10.3460.10">
    <property type="entry name" value="Chlorophyll a/b binding protein domain"/>
    <property type="match status" value="1"/>
</dbReference>
<keyword evidence="3" id="KW-0602">Photosynthesis</keyword>
<dbReference type="Pfam" id="PF00504">
    <property type="entry name" value="Chloroa_b-bind"/>
    <property type="match status" value="1"/>
</dbReference>